<reference evidence="9 10" key="1">
    <citation type="submission" date="2019-01" db="EMBL/GenBank/DDBJ databases">
        <title>Novel species of Nocardioides.</title>
        <authorList>
            <person name="Liu Q."/>
            <person name="X Y.-H."/>
        </authorList>
    </citation>
    <scope>NUCLEOTIDE SEQUENCE [LARGE SCALE GENOMIC DNA]</scope>
    <source>
        <strain evidence="9 10">HLT2-9</strain>
    </source>
</reference>
<evidence type="ECO:0000256" key="1">
    <source>
        <dbReference type="ARBA" id="ARBA00004651"/>
    </source>
</evidence>
<comment type="similarity">
    <text evidence="6">Belongs to the ABC-4 integral membrane protein family.</text>
</comment>
<evidence type="ECO:0000256" key="7">
    <source>
        <dbReference type="SAM" id="Phobius"/>
    </source>
</evidence>
<dbReference type="InterPro" id="IPR050250">
    <property type="entry name" value="Macrolide_Exporter_MacB"/>
</dbReference>
<feature type="transmembrane region" description="Helical" evidence="7">
    <location>
        <begin position="20"/>
        <end position="41"/>
    </location>
</feature>
<feature type="transmembrane region" description="Helical" evidence="7">
    <location>
        <begin position="400"/>
        <end position="426"/>
    </location>
</feature>
<keyword evidence="2" id="KW-1003">Cell membrane</keyword>
<gene>
    <name evidence="9" type="ORF">EUA94_15730</name>
</gene>
<dbReference type="RefSeq" id="WP_129427838.1">
    <property type="nucleotide sequence ID" value="NZ_SDWV01000017.1"/>
</dbReference>
<evidence type="ECO:0000256" key="5">
    <source>
        <dbReference type="ARBA" id="ARBA00023136"/>
    </source>
</evidence>
<dbReference type="InterPro" id="IPR003838">
    <property type="entry name" value="ABC3_permease_C"/>
</dbReference>
<evidence type="ECO:0000256" key="4">
    <source>
        <dbReference type="ARBA" id="ARBA00022989"/>
    </source>
</evidence>
<comment type="caution">
    <text evidence="9">The sequence shown here is derived from an EMBL/GenBank/DDBJ whole genome shotgun (WGS) entry which is preliminary data.</text>
</comment>
<feature type="transmembrane region" description="Helical" evidence="7">
    <location>
        <begin position="760"/>
        <end position="787"/>
    </location>
</feature>
<dbReference type="AlphaFoldDB" id="A0A4V1RNV2"/>
<name>A0A4V1RNV2_9ACTN</name>
<feature type="transmembrane region" description="Helical" evidence="7">
    <location>
        <begin position="535"/>
        <end position="555"/>
    </location>
</feature>
<proteinExistence type="inferred from homology"/>
<organism evidence="9 10">
    <name type="scientific">Nocardioides zhouii</name>
    <dbReference type="NCBI Taxonomy" id="1168729"/>
    <lineage>
        <taxon>Bacteria</taxon>
        <taxon>Bacillati</taxon>
        <taxon>Actinomycetota</taxon>
        <taxon>Actinomycetes</taxon>
        <taxon>Propionibacteriales</taxon>
        <taxon>Nocardioidaceae</taxon>
        <taxon>Nocardioides</taxon>
    </lineage>
</organism>
<evidence type="ECO:0000259" key="8">
    <source>
        <dbReference type="Pfam" id="PF02687"/>
    </source>
</evidence>
<protein>
    <submittedName>
        <fullName evidence="9">FtsX-like permease family protein</fullName>
    </submittedName>
</protein>
<feature type="transmembrane region" description="Helical" evidence="7">
    <location>
        <begin position="808"/>
        <end position="838"/>
    </location>
</feature>
<dbReference type="EMBL" id="SDWV01000017">
    <property type="protein sequence ID" value="RYC07147.1"/>
    <property type="molecule type" value="Genomic_DNA"/>
</dbReference>
<dbReference type="Proteomes" id="UP000291101">
    <property type="component" value="Unassembled WGS sequence"/>
</dbReference>
<feature type="transmembrane region" description="Helical" evidence="7">
    <location>
        <begin position="327"/>
        <end position="349"/>
    </location>
</feature>
<feature type="transmembrane region" description="Helical" evidence="7">
    <location>
        <begin position="447"/>
        <end position="467"/>
    </location>
</feature>
<dbReference type="GO" id="GO:0005886">
    <property type="term" value="C:plasma membrane"/>
    <property type="evidence" value="ECO:0007669"/>
    <property type="project" value="UniProtKB-SubCell"/>
</dbReference>
<dbReference type="GO" id="GO:0022857">
    <property type="term" value="F:transmembrane transporter activity"/>
    <property type="evidence" value="ECO:0007669"/>
    <property type="project" value="TreeGrafter"/>
</dbReference>
<dbReference type="OrthoDB" id="3782729at2"/>
<dbReference type="Pfam" id="PF02687">
    <property type="entry name" value="FtsX"/>
    <property type="match status" value="1"/>
</dbReference>
<feature type="domain" description="ABC3 transporter permease C-terminal" evidence="8">
    <location>
        <begin position="768"/>
        <end position="883"/>
    </location>
</feature>
<feature type="transmembrane region" description="Helical" evidence="7">
    <location>
        <begin position="487"/>
        <end position="514"/>
    </location>
</feature>
<evidence type="ECO:0000256" key="3">
    <source>
        <dbReference type="ARBA" id="ARBA00022692"/>
    </source>
</evidence>
<keyword evidence="10" id="KW-1185">Reference proteome</keyword>
<sequence length="895" mass="91115">MRRPQGIHLPTLTGRARSDWAVLLLMGLVAMLTVALTAAVAPATERAADRAIAAAVADAGPRGAVVATLPEWYDDPRGKTRDPSTAVQVRQDTDYAFSAMPPELARVLRPGVTSVTTPALQLLDAGTGRFLQLAYVDTAGAPPAVTWAEGGAPRASTDVGDGTSGDEPWPVQVAVSQEVADALGVRVGDRLPAKDEFGRTLTIEVSGTFVPVDEGDAAWQVSPRMLQPVVGTADGLPFSSGAALVSAESLPDLRFALPGDDLTRHVVFTPEPSRVRWRQAEVLERSIVSLQSSAALASGEISWDSQLGSVLQQGRAQVASARGQAQVLVVGLVSCALLVLVLGAQLLVVRRESTLSMVRQRGASLPGIALELVVEALPVAGVATLLGLGAARVLGGSGGWGWSVAVLLVASTAPALLGAAAAARVGDARRAPANRIARRAAARSRRLRRLALEGAVLAAAVLSYTALQQRGVVEPDSPGGDVTASSAPVWWAVVGAVVLLRLLPPLLTWALGLARRSTGSVAFVATARLLQTATRVLPVVVTVVAMAGITLGLALTGTVRQGQADGALSAVGGDARIDAEPDDGLLDLAHDLEDATGVRAAAAGRVEEGVRVSSARGVEVVRLVVVDSAAYERLLLASDLAEAPGLGRLRSPAAGPAPALVRGGDARLVGDLDVTWEEADVPLTVVGTAPDVGAPARAVVVVDAEAFAVAGGVAPPNTVWAVGPGSSAAVAAAAPEVPESSVATYADELRTRRDAPLPSVLVALALVSSAVLLALAILAAVLAAVVGAPARAAALGRLRALGLPTRDVWRLLVVELALPVAVAAIAGSAVGAAGAHAVLGSLSLELVTGQPGTPSLVVPWWSGLAVLVLLAAVVVVAALELRSVLRRPLGEVLRA</sequence>
<feature type="transmembrane region" description="Helical" evidence="7">
    <location>
        <begin position="858"/>
        <end position="879"/>
    </location>
</feature>
<feature type="transmembrane region" description="Helical" evidence="7">
    <location>
        <begin position="370"/>
        <end position="394"/>
    </location>
</feature>
<keyword evidence="4 7" id="KW-1133">Transmembrane helix</keyword>
<evidence type="ECO:0000256" key="2">
    <source>
        <dbReference type="ARBA" id="ARBA00022475"/>
    </source>
</evidence>
<keyword evidence="5 7" id="KW-0472">Membrane</keyword>
<evidence type="ECO:0000313" key="10">
    <source>
        <dbReference type="Proteomes" id="UP000291101"/>
    </source>
</evidence>
<evidence type="ECO:0000256" key="6">
    <source>
        <dbReference type="ARBA" id="ARBA00038076"/>
    </source>
</evidence>
<comment type="subcellular location">
    <subcellularLocation>
        <location evidence="1">Cell membrane</location>
        <topology evidence="1">Multi-pass membrane protein</topology>
    </subcellularLocation>
</comment>
<dbReference type="PANTHER" id="PTHR30572">
    <property type="entry name" value="MEMBRANE COMPONENT OF TRANSPORTER-RELATED"/>
    <property type="match status" value="1"/>
</dbReference>
<dbReference type="PANTHER" id="PTHR30572:SF4">
    <property type="entry name" value="ABC TRANSPORTER PERMEASE YTRF"/>
    <property type="match status" value="1"/>
</dbReference>
<evidence type="ECO:0000313" key="9">
    <source>
        <dbReference type="EMBL" id="RYC07147.1"/>
    </source>
</evidence>
<keyword evidence="3 7" id="KW-0812">Transmembrane</keyword>
<accession>A0A4V1RNV2</accession>